<organism evidence="2 3">
    <name type="scientific">Acorus calamus</name>
    <name type="common">Sweet flag</name>
    <dbReference type="NCBI Taxonomy" id="4465"/>
    <lineage>
        <taxon>Eukaryota</taxon>
        <taxon>Viridiplantae</taxon>
        <taxon>Streptophyta</taxon>
        <taxon>Embryophyta</taxon>
        <taxon>Tracheophyta</taxon>
        <taxon>Spermatophyta</taxon>
        <taxon>Magnoliopsida</taxon>
        <taxon>Liliopsida</taxon>
        <taxon>Acoraceae</taxon>
        <taxon>Acorus</taxon>
    </lineage>
</organism>
<sequence>MEFIQMIRQQKDILGSYASHFLSDYICIYSGYGSLKSGIQREVADALRPGVHALIDICSNSPSDDLQKLHEVLGVSLETTVHDTPDTHHRTCWTESAIESGGMGRRSGGVDGSG</sequence>
<reference evidence="2" key="2">
    <citation type="submission" date="2023-06" db="EMBL/GenBank/DDBJ databases">
        <authorList>
            <person name="Ma L."/>
            <person name="Liu K.-W."/>
            <person name="Li Z."/>
            <person name="Hsiao Y.-Y."/>
            <person name="Qi Y."/>
            <person name="Fu T."/>
            <person name="Tang G."/>
            <person name="Zhang D."/>
            <person name="Sun W.-H."/>
            <person name="Liu D.-K."/>
            <person name="Li Y."/>
            <person name="Chen G.-Z."/>
            <person name="Liu X.-D."/>
            <person name="Liao X.-Y."/>
            <person name="Jiang Y.-T."/>
            <person name="Yu X."/>
            <person name="Hao Y."/>
            <person name="Huang J."/>
            <person name="Zhao X.-W."/>
            <person name="Ke S."/>
            <person name="Chen Y.-Y."/>
            <person name="Wu W.-L."/>
            <person name="Hsu J.-L."/>
            <person name="Lin Y.-F."/>
            <person name="Huang M.-D."/>
            <person name="Li C.-Y."/>
            <person name="Huang L."/>
            <person name="Wang Z.-W."/>
            <person name="Zhao X."/>
            <person name="Zhong W.-Y."/>
            <person name="Peng D.-H."/>
            <person name="Ahmad S."/>
            <person name="Lan S."/>
            <person name="Zhang J.-S."/>
            <person name="Tsai W.-C."/>
            <person name="Van De Peer Y."/>
            <person name="Liu Z.-J."/>
        </authorList>
    </citation>
    <scope>NUCLEOTIDE SEQUENCE</scope>
    <source>
        <strain evidence="2">CP</strain>
        <tissue evidence="2">Leaves</tissue>
    </source>
</reference>
<dbReference type="GO" id="GO:0005730">
    <property type="term" value="C:nucleolus"/>
    <property type="evidence" value="ECO:0007669"/>
    <property type="project" value="TreeGrafter"/>
</dbReference>
<protein>
    <recommendedName>
        <fullName evidence="1">Nucleolar 27S pre-rRNA processing Urb2/Npa2 C-terminal domain-containing protein</fullName>
    </recommendedName>
</protein>
<dbReference type="InterPro" id="IPR018849">
    <property type="entry name" value="Urb2/Npa2_C"/>
</dbReference>
<dbReference type="EMBL" id="JAUJYO010000015">
    <property type="protein sequence ID" value="KAK1297025.1"/>
    <property type="molecule type" value="Genomic_DNA"/>
</dbReference>
<evidence type="ECO:0000313" key="2">
    <source>
        <dbReference type="EMBL" id="KAK1297025.1"/>
    </source>
</evidence>
<gene>
    <name evidence="2" type="ORF">QJS10_CPB15g00498</name>
</gene>
<dbReference type="AlphaFoldDB" id="A0AAV9D765"/>
<accession>A0AAV9D765</accession>
<dbReference type="PANTHER" id="PTHR15682:SF2">
    <property type="entry name" value="UNHEALTHY RIBOSOME BIOGENESIS PROTEIN 2 HOMOLOG"/>
    <property type="match status" value="1"/>
</dbReference>
<proteinExistence type="predicted"/>
<dbReference type="Pfam" id="PF10441">
    <property type="entry name" value="Urb2"/>
    <property type="match status" value="1"/>
</dbReference>
<dbReference type="Proteomes" id="UP001180020">
    <property type="component" value="Unassembled WGS sequence"/>
</dbReference>
<name>A0AAV9D765_ACOCL</name>
<keyword evidence="3" id="KW-1185">Reference proteome</keyword>
<dbReference type="GO" id="GO:0042254">
    <property type="term" value="P:ribosome biogenesis"/>
    <property type="evidence" value="ECO:0007669"/>
    <property type="project" value="TreeGrafter"/>
</dbReference>
<evidence type="ECO:0000259" key="1">
    <source>
        <dbReference type="Pfam" id="PF10441"/>
    </source>
</evidence>
<dbReference type="PANTHER" id="PTHR15682">
    <property type="entry name" value="UNHEALTHY RIBOSOME BIOGENESIS PROTEIN 2 HOMOLOG"/>
    <property type="match status" value="1"/>
</dbReference>
<feature type="domain" description="Nucleolar 27S pre-rRNA processing Urb2/Npa2 C-terminal" evidence="1">
    <location>
        <begin position="9"/>
        <end position="73"/>
    </location>
</feature>
<evidence type="ECO:0000313" key="3">
    <source>
        <dbReference type="Proteomes" id="UP001180020"/>
    </source>
</evidence>
<reference evidence="2" key="1">
    <citation type="journal article" date="2023" name="Nat. Commun.">
        <title>Diploid and tetraploid genomes of Acorus and the evolution of monocots.</title>
        <authorList>
            <person name="Ma L."/>
            <person name="Liu K.W."/>
            <person name="Li Z."/>
            <person name="Hsiao Y.Y."/>
            <person name="Qi Y."/>
            <person name="Fu T."/>
            <person name="Tang G.D."/>
            <person name="Zhang D."/>
            <person name="Sun W.H."/>
            <person name="Liu D.K."/>
            <person name="Li Y."/>
            <person name="Chen G.Z."/>
            <person name="Liu X.D."/>
            <person name="Liao X.Y."/>
            <person name="Jiang Y.T."/>
            <person name="Yu X."/>
            <person name="Hao Y."/>
            <person name="Huang J."/>
            <person name="Zhao X.W."/>
            <person name="Ke S."/>
            <person name="Chen Y.Y."/>
            <person name="Wu W.L."/>
            <person name="Hsu J.L."/>
            <person name="Lin Y.F."/>
            <person name="Huang M.D."/>
            <person name="Li C.Y."/>
            <person name="Huang L."/>
            <person name="Wang Z.W."/>
            <person name="Zhao X."/>
            <person name="Zhong W.Y."/>
            <person name="Peng D.H."/>
            <person name="Ahmad S."/>
            <person name="Lan S."/>
            <person name="Zhang J.S."/>
            <person name="Tsai W.C."/>
            <person name="Van de Peer Y."/>
            <person name="Liu Z.J."/>
        </authorList>
    </citation>
    <scope>NUCLEOTIDE SEQUENCE</scope>
    <source>
        <strain evidence="2">CP</strain>
    </source>
</reference>
<dbReference type="InterPro" id="IPR052609">
    <property type="entry name" value="Ribosome_Biogenesis_Reg"/>
</dbReference>
<comment type="caution">
    <text evidence="2">The sequence shown here is derived from an EMBL/GenBank/DDBJ whole genome shotgun (WGS) entry which is preliminary data.</text>
</comment>